<dbReference type="Proteomes" id="UP000663877">
    <property type="component" value="Unassembled WGS sequence"/>
</dbReference>
<comment type="caution">
    <text evidence="2">The sequence shown here is derived from an EMBL/GenBank/DDBJ whole genome shotgun (WGS) entry which is preliminary data.</text>
</comment>
<evidence type="ECO:0000313" key="2">
    <source>
        <dbReference type="EMBL" id="CAF1528209.1"/>
    </source>
</evidence>
<dbReference type="OrthoDB" id="10370846at2759"/>
<dbReference type="EMBL" id="CAJNOM010000633">
    <property type="protein sequence ID" value="CAF1528209.1"/>
    <property type="molecule type" value="Genomic_DNA"/>
</dbReference>
<reference evidence="2" key="1">
    <citation type="submission" date="2021-02" db="EMBL/GenBank/DDBJ databases">
        <authorList>
            <person name="Nowell W R."/>
        </authorList>
    </citation>
    <scope>NUCLEOTIDE SEQUENCE</scope>
</reference>
<keyword evidence="3" id="KW-1185">Reference proteome</keyword>
<accession>A0A815V6X9</accession>
<proteinExistence type="predicted"/>
<dbReference type="Proteomes" id="UP000663832">
    <property type="component" value="Unassembled WGS sequence"/>
</dbReference>
<organism evidence="2 3">
    <name type="scientific">Adineta steineri</name>
    <dbReference type="NCBI Taxonomy" id="433720"/>
    <lineage>
        <taxon>Eukaryota</taxon>
        <taxon>Metazoa</taxon>
        <taxon>Spiralia</taxon>
        <taxon>Gnathifera</taxon>
        <taxon>Rotifera</taxon>
        <taxon>Eurotatoria</taxon>
        <taxon>Bdelloidea</taxon>
        <taxon>Adinetida</taxon>
        <taxon>Adinetidae</taxon>
        <taxon>Adineta</taxon>
    </lineage>
</organism>
<dbReference type="EMBL" id="CAJNOI010000145">
    <property type="protein sequence ID" value="CAF1126149.1"/>
    <property type="molecule type" value="Genomic_DNA"/>
</dbReference>
<name>A0A815V6X9_9BILA</name>
<evidence type="ECO:0000313" key="3">
    <source>
        <dbReference type="Proteomes" id="UP000663832"/>
    </source>
</evidence>
<evidence type="ECO:0000313" key="1">
    <source>
        <dbReference type="EMBL" id="CAF1126149.1"/>
    </source>
</evidence>
<gene>
    <name evidence="1" type="ORF">BJG266_LOCUS22735</name>
    <name evidence="2" type="ORF">QVE165_LOCUS45301</name>
</gene>
<sequence length="128" mass="13596">MKLEYYILVSALIVVTTAPPPTIRATTTLGPTRAATRATTAIAATPARLIFLPNDPNRPVADIATALGITSDQLVTCFDGVIPATNGSIPAPAQLFTSKAKLFSCLQALKPTITIVELDKVMLTYRLK</sequence>
<dbReference type="AlphaFoldDB" id="A0A815V6X9"/>
<protein>
    <submittedName>
        <fullName evidence="2">Uncharacterized protein</fullName>
    </submittedName>
</protein>